<organism evidence="3">
    <name type="scientific">Salinispora pacifica</name>
    <dbReference type="NCBI Taxonomy" id="351187"/>
    <lineage>
        <taxon>Bacteria</taxon>
        <taxon>Bacillati</taxon>
        <taxon>Actinomycetota</taxon>
        <taxon>Actinomycetes</taxon>
        <taxon>Micromonosporales</taxon>
        <taxon>Micromonosporaceae</taxon>
        <taxon>Salinispora</taxon>
    </lineage>
</organism>
<evidence type="ECO:0000256" key="1">
    <source>
        <dbReference type="ARBA" id="ARBA00009199"/>
    </source>
</evidence>
<dbReference type="PANTHER" id="PTHR11895:SF7">
    <property type="entry name" value="GLUTAMYL-TRNA(GLN) AMIDOTRANSFERASE SUBUNIT A, MITOCHONDRIAL"/>
    <property type="match status" value="1"/>
</dbReference>
<proteinExistence type="inferred from homology"/>
<dbReference type="InterPro" id="IPR020556">
    <property type="entry name" value="Amidase_CS"/>
</dbReference>
<name>W0HGG3_SALPI</name>
<dbReference type="InterPro" id="IPR023631">
    <property type="entry name" value="Amidase_dom"/>
</dbReference>
<dbReference type="InterPro" id="IPR000120">
    <property type="entry name" value="Amidase"/>
</dbReference>
<feature type="domain" description="Amidase" evidence="2">
    <location>
        <begin position="40"/>
        <end position="453"/>
    </location>
</feature>
<gene>
    <name evidence="3" type="ORF">lom33</name>
</gene>
<evidence type="ECO:0000313" key="3">
    <source>
        <dbReference type="EMBL" id="AHF72778.1"/>
    </source>
</evidence>
<evidence type="ECO:0000259" key="2">
    <source>
        <dbReference type="Pfam" id="PF01425"/>
    </source>
</evidence>
<dbReference type="AlphaFoldDB" id="W0HGG3"/>
<protein>
    <submittedName>
        <fullName evidence="3">Amidase</fullName>
    </submittedName>
</protein>
<dbReference type="Gene3D" id="3.90.1300.10">
    <property type="entry name" value="Amidase signature (AS) domain"/>
    <property type="match status" value="1"/>
</dbReference>
<dbReference type="PANTHER" id="PTHR11895">
    <property type="entry name" value="TRANSAMIDASE"/>
    <property type="match status" value="1"/>
</dbReference>
<sequence length="478" mass="49756">MAFIGVVPAFTLPAIRTPVCRSIRETKRLFLTGGTTVAEHLENVLAAVGEIDPTIGAFVAVADDRARYEADAADQLLDAVGAVAFRDRPLLGVPIAVKDLVQTRDLPTGRGSLVPNHRPAVDAPAVARLRAAGAILVGKTATSEYGWSASTVSRVAGPTRNPWAPERTAGGSSGGSAAAVAAGLSTAAVGTDGAGSIRIPAAFCGVVGFKPSFGRIPYVPPGAERLSHLGPLAREVADITALMAVLIGPDHRDPDSVPGVIAPTAAPAALRIGWLEFPGTTNEVRAVTGRVEPALNRLGHRVERIAVPFSDPYDALVDLLAAAEAAAATPEEDQLCDPGRLALIRYGRTLTGAAVLRAEETRMALRAQMHRVMQRYDLLAMATVPITPFAADAVAPAASIDPDGLRWLAWSPATYPFNLTGQPALSLPAGVTPHGLPVGVQLVGRVGDDDLVLRAATRLEAELARPTPQPGGDFRGER</sequence>
<dbReference type="InterPro" id="IPR036928">
    <property type="entry name" value="AS_sf"/>
</dbReference>
<dbReference type="SUPFAM" id="SSF75304">
    <property type="entry name" value="Amidase signature (AS) enzymes"/>
    <property type="match status" value="1"/>
</dbReference>
<dbReference type="Pfam" id="PF01425">
    <property type="entry name" value="Amidase"/>
    <property type="match status" value="1"/>
</dbReference>
<accession>W0HGG3</accession>
<dbReference type="GO" id="GO:0003824">
    <property type="term" value="F:catalytic activity"/>
    <property type="evidence" value="ECO:0007669"/>
    <property type="project" value="InterPro"/>
</dbReference>
<dbReference type="PROSITE" id="PS00571">
    <property type="entry name" value="AMIDASES"/>
    <property type="match status" value="1"/>
</dbReference>
<dbReference type="EMBL" id="KF515737">
    <property type="protein sequence ID" value="AHF72778.1"/>
    <property type="molecule type" value="Genomic_DNA"/>
</dbReference>
<reference evidence="3" key="1">
    <citation type="submission" date="2013-08" db="EMBL/GenBank/DDBJ databases">
        <title>Discovery and Comparative Genomic Analysis of the Lomaiviticin Biosynthetic Gene Cluster Reveals Unusual Polyketide Initiation and Tailoring Logic.</title>
        <authorList>
            <person name="Waldeman A.J."/>
            <person name="Zha L."/>
            <person name="Nakamura H."/>
            <person name="Janso J.E."/>
            <person name="Haltli B.A."/>
            <person name="Eustaquio A.S."/>
            <person name="Kulowski K."/>
            <person name="He H."/>
            <person name="Bernan V.S."/>
            <person name="Carter G.T."/>
            <person name="Koehn F.E."/>
            <person name="Balskus E.P."/>
        </authorList>
    </citation>
    <scope>NUCLEOTIDE SEQUENCE</scope>
    <source>
        <strain evidence="3">DPJ-0019</strain>
    </source>
</reference>
<comment type="similarity">
    <text evidence="1">Belongs to the amidase family.</text>
</comment>